<evidence type="ECO:0000313" key="2">
    <source>
        <dbReference type="EMBL" id="CEO87553.1"/>
    </source>
</evidence>
<gene>
    <name evidence="2" type="ORF">SSCH_1110017</name>
</gene>
<dbReference type="InterPro" id="IPR036515">
    <property type="entry name" value="Transposase_17_sf"/>
</dbReference>
<evidence type="ECO:0000313" key="3">
    <source>
        <dbReference type="Proteomes" id="UP000046155"/>
    </source>
</evidence>
<dbReference type="InterPro" id="IPR002686">
    <property type="entry name" value="Transposase_17"/>
</dbReference>
<dbReference type="InterPro" id="IPR001387">
    <property type="entry name" value="Cro/C1-type_HTH"/>
</dbReference>
<dbReference type="GO" id="GO:0006313">
    <property type="term" value="P:DNA transposition"/>
    <property type="evidence" value="ECO:0007669"/>
    <property type="project" value="InterPro"/>
</dbReference>
<organism evidence="2 3">
    <name type="scientific">Syntrophaceticus schinkii</name>
    <dbReference type="NCBI Taxonomy" id="499207"/>
    <lineage>
        <taxon>Bacteria</taxon>
        <taxon>Bacillati</taxon>
        <taxon>Bacillota</taxon>
        <taxon>Clostridia</taxon>
        <taxon>Thermoanaerobacterales</taxon>
        <taxon>Thermoanaerobacterales Family III. Incertae Sedis</taxon>
        <taxon>Syntrophaceticus</taxon>
    </lineage>
</organism>
<sequence>MTILSLKNENNGYSVYAYCLMDNHVHLVIDERQDSVSRIMKSINISYAGYFNRKYSRVGHLFQDRFKSEPVEDDRYLLAVIRYIHQNPVKAGIVKHAKNYKWSSYCEYLGENDEQGKIIDRKYILEMFHSDEEKAVKLFAEFMGKQDKNQFLDIEEEEINHSEALKIIHDILKEYQLTPENLKDYNDIMIRNKIVCEIRERTKLSQRKMAKVLNMDKSAINRIVR</sequence>
<dbReference type="SMART" id="SM01321">
    <property type="entry name" value="Y1_Tnp"/>
    <property type="match status" value="1"/>
</dbReference>
<reference evidence="3" key="1">
    <citation type="submission" date="2015-01" db="EMBL/GenBank/DDBJ databases">
        <authorList>
            <person name="Manzoor Shahid"/>
            <person name="Zubair Saima"/>
        </authorList>
    </citation>
    <scope>NUCLEOTIDE SEQUENCE [LARGE SCALE GENOMIC DNA]</scope>
    <source>
        <strain evidence="3">Sp3</strain>
    </source>
</reference>
<dbReference type="PANTHER" id="PTHR34322">
    <property type="entry name" value="TRANSPOSASE, Y1_TNP DOMAIN-CONTAINING"/>
    <property type="match status" value="1"/>
</dbReference>
<proteinExistence type="predicted"/>
<feature type="domain" description="Transposase IS200-like" evidence="1">
    <location>
        <begin position="6"/>
        <end position="87"/>
    </location>
</feature>
<dbReference type="PANTHER" id="PTHR34322:SF2">
    <property type="entry name" value="TRANSPOSASE IS200-LIKE DOMAIN-CONTAINING PROTEIN"/>
    <property type="match status" value="1"/>
</dbReference>
<dbReference type="CDD" id="cd00093">
    <property type="entry name" value="HTH_XRE"/>
    <property type="match status" value="1"/>
</dbReference>
<dbReference type="EMBL" id="CDRZ01000015">
    <property type="protein sequence ID" value="CEO87553.1"/>
    <property type="molecule type" value="Genomic_DNA"/>
</dbReference>
<dbReference type="Gene3D" id="3.30.70.1290">
    <property type="entry name" value="Transposase IS200-like"/>
    <property type="match status" value="1"/>
</dbReference>
<dbReference type="Proteomes" id="UP000046155">
    <property type="component" value="Unassembled WGS sequence"/>
</dbReference>
<name>A0A0B7MH41_9FIRM</name>
<dbReference type="GO" id="GO:0004803">
    <property type="term" value="F:transposase activity"/>
    <property type="evidence" value="ECO:0007669"/>
    <property type="project" value="InterPro"/>
</dbReference>
<accession>A0A0B7MH41</accession>
<keyword evidence="3" id="KW-1185">Reference proteome</keyword>
<dbReference type="Pfam" id="PF01797">
    <property type="entry name" value="Y1_Tnp"/>
    <property type="match status" value="1"/>
</dbReference>
<dbReference type="AlphaFoldDB" id="A0A0B7MH41"/>
<dbReference type="GO" id="GO:0003677">
    <property type="term" value="F:DNA binding"/>
    <property type="evidence" value="ECO:0007669"/>
    <property type="project" value="InterPro"/>
</dbReference>
<protein>
    <submittedName>
        <fullName evidence="2">Transposase</fullName>
    </submittedName>
</protein>
<dbReference type="SUPFAM" id="SSF143422">
    <property type="entry name" value="Transposase IS200-like"/>
    <property type="match status" value="1"/>
</dbReference>
<dbReference type="RefSeq" id="WP_198142069.1">
    <property type="nucleotide sequence ID" value="NZ_CDRZ01000015.1"/>
</dbReference>
<evidence type="ECO:0000259" key="1">
    <source>
        <dbReference type="SMART" id="SM01321"/>
    </source>
</evidence>